<dbReference type="InterPro" id="IPR006145">
    <property type="entry name" value="PsdUridine_synth_RsuA/RluA"/>
</dbReference>
<dbReference type="SUPFAM" id="SSF55174">
    <property type="entry name" value="Alpha-L RNA-binding motif"/>
    <property type="match status" value="1"/>
</dbReference>
<gene>
    <name evidence="10" type="ORF">SAMN06296273_0403</name>
</gene>
<dbReference type="InterPro" id="IPR036986">
    <property type="entry name" value="S4_RNA-bd_sf"/>
</dbReference>
<keyword evidence="4 8" id="KW-0413">Isomerase</keyword>
<dbReference type="InterPro" id="IPR020094">
    <property type="entry name" value="TruA/RsuA/RluB/E/F_N"/>
</dbReference>
<comment type="similarity">
    <text evidence="1 8">Belongs to the pseudouridine synthase RsuA family.</text>
</comment>
<dbReference type="GO" id="GO:0160139">
    <property type="term" value="F:23S rRNA pseudouridine(2605) synthase activity"/>
    <property type="evidence" value="ECO:0007669"/>
    <property type="project" value="UniProtKB-EC"/>
</dbReference>
<proteinExistence type="inferred from homology"/>
<organism evidence="10 11">
    <name type="scientific">Nitrosomonas ureae</name>
    <dbReference type="NCBI Taxonomy" id="44577"/>
    <lineage>
        <taxon>Bacteria</taxon>
        <taxon>Pseudomonadati</taxon>
        <taxon>Pseudomonadota</taxon>
        <taxon>Betaproteobacteria</taxon>
        <taxon>Nitrosomonadales</taxon>
        <taxon>Nitrosomonadaceae</taxon>
        <taxon>Nitrosomonas</taxon>
    </lineage>
</organism>
<evidence type="ECO:0000313" key="10">
    <source>
        <dbReference type="EMBL" id="SNX58942.1"/>
    </source>
</evidence>
<evidence type="ECO:0000256" key="1">
    <source>
        <dbReference type="ARBA" id="ARBA00008348"/>
    </source>
</evidence>
<dbReference type="CDD" id="cd02556">
    <property type="entry name" value="PseudoU_synth_RluB"/>
    <property type="match status" value="1"/>
</dbReference>
<dbReference type="RefSeq" id="WP_096294224.1">
    <property type="nucleotide sequence ID" value="NZ_LT907782.1"/>
</dbReference>
<dbReference type="Gene3D" id="3.30.70.580">
    <property type="entry name" value="Pseudouridine synthase I, catalytic domain, N-terminal subdomain"/>
    <property type="match status" value="1"/>
</dbReference>
<dbReference type="InterPro" id="IPR000748">
    <property type="entry name" value="PsdUridine_synth_RsuA/RluB/E/F"/>
</dbReference>
<dbReference type="InterPro" id="IPR020103">
    <property type="entry name" value="PsdUridine_synth_cat_dom_sf"/>
</dbReference>
<comment type="function">
    <text evidence="6">Responsible for synthesis of pseudouridine from uracil-2605 in 23S ribosomal RNA.</text>
</comment>
<dbReference type="GO" id="GO:0000455">
    <property type="term" value="P:enzyme-directed rRNA pseudouridine synthesis"/>
    <property type="evidence" value="ECO:0007669"/>
    <property type="project" value="UniProtKB-ARBA"/>
</dbReference>
<dbReference type="PANTHER" id="PTHR47683">
    <property type="entry name" value="PSEUDOURIDINE SYNTHASE FAMILY PROTEIN-RELATED"/>
    <property type="match status" value="1"/>
</dbReference>
<dbReference type="SUPFAM" id="SSF55120">
    <property type="entry name" value="Pseudouridine synthase"/>
    <property type="match status" value="1"/>
</dbReference>
<dbReference type="SMART" id="SM00363">
    <property type="entry name" value="S4"/>
    <property type="match status" value="1"/>
</dbReference>
<sequence length="276" mass="31289">MKVNKPIRPVKKKTVTLKKNATEPLAASSAVSATLTFKLQKLLAQKGLGSRREMEALIASGQVKLNDHIAVIGDRAGPGDIVRIGRRVIRIHEEEELPKVLLYHKPEGEIVSRNDPQGRPSVFDKLPHLRSSKWIAIGRLDFNTSGLLIFTNDGALANRMMHPRFEMEREYAVRILGELTEEQMQQLTTGITLEDGEAAFTYLADQGGEGANHWYRVILKEGKNREVRRMFEAIGLTVSRLMRVRFGPINLPPRIKRGQWLELDEKETRRLLSLIK</sequence>
<dbReference type="AlphaFoldDB" id="A0A285BUP2"/>
<dbReference type="OrthoDB" id="9807213at2"/>
<dbReference type="CDD" id="cd00165">
    <property type="entry name" value="S4"/>
    <property type="match status" value="1"/>
</dbReference>
<dbReference type="Gene3D" id="3.10.290.10">
    <property type="entry name" value="RNA-binding S4 domain"/>
    <property type="match status" value="1"/>
</dbReference>
<dbReference type="PROSITE" id="PS50889">
    <property type="entry name" value="S4"/>
    <property type="match status" value="1"/>
</dbReference>
<evidence type="ECO:0000256" key="6">
    <source>
        <dbReference type="ARBA" id="ARBA00037383"/>
    </source>
</evidence>
<evidence type="ECO:0000256" key="8">
    <source>
        <dbReference type="RuleBase" id="RU003887"/>
    </source>
</evidence>
<dbReference type="NCBIfam" id="NF007976">
    <property type="entry name" value="PRK10700.1"/>
    <property type="match status" value="1"/>
</dbReference>
<accession>A0A285BUP2</accession>
<evidence type="ECO:0000256" key="5">
    <source>
        <dbReference type="ARBA" id="ARBA00036944"/>
    </source>
</evidence>
<dbReference type="InterPro" id="IPR042092">
    <property type="entry name" value="PsdUridine_s_RsuA/RluB/E/F_cat"/>
</dbReference>
<dbReference type="GO" id="GO:0005829">
    <property type="term" value="C:cytosol"/>
    <property type="evidence" value="ECO:0007669"/>
    <property type="project" value="UniProtKB-ARBA"/>
</dbReference>
<protein>
    <recommendedName>
        <fullName evidence="8">Pseudouridine synthase</fullName>
        <ecNumber evidence="8">5.4.99.-</ecNumber>
    </recommendedName>
</protein>
<dbReference type="EC" id="5.4.99.-" evidence="8"/>
<dbReference type="Proteomes" id="UP000242498">
    <property type="component" value="Chromosome I"/>
</dbReference>
<dbReference type="InterPro" id="IPR018496">
    <property type="entry name" value="PsdUridine_synth_RsuA/RluB_CS"/>
</dbReference>
<dbReference type="NCBIfam" id="TIGR00093">
    <property type="entry name" value="pseudouridine synthase"/>
    <property type="match status" value="1"/>
</dbReference>
<dbReference type="GO" id="GO:0003723">
    <property type="term" value="F:RNA binding"/>
    <property type="evidence" value="ECO:0007669"/>
    <property type="project" value="UniProtKB-KW"/>
</dbReference>
<keyword evidence="2" id="KW-0698">rRNA processing</keyword>
<dbReference type="FunFam" id="3.30.70.1560:FF:000001">
    <property type="entry name" value="Pseudouridine synthase"/>
    <property type="match status" value="1"/>
</dbReference>
<keyword evidence="3 7" id="KW-0694">RNA-binding</keyword>
<dbReference type="FunFam" id="3.30.70.580:FF:000009">
    <property type="entry name" value="Pseudouridine synthase"/>
    <property type="match status" value="1"/>
</dbReference>
<dbReference type="InterPro" id="IPR002942">
    <property type="entry name" value="S4_RNA-bd"/>
</dbReference>
<dbReference type="InterPro" id="IPR050343">
    <property type="entry name" value="RsuA_PseudoU_synthase"/>
</dbReference>
<dbReference type="Pfam" id="PF00849">
    <property type="entry name" value="PseudoU_synth_2"/>
    <property type="match status" value="1"/>
</dbReference>
<evidence type="ECO:0000259" key="9">
    <source>
        <dbReference type="SMART" id="SM00363"/>
    </source>
</evidence>
<comment type="catalytic activity">
    <reaction evidence="5">
        <text>uridine(2605) in 23S rRNA = pseudouridine(2605) in 23S rRNA</text>
        <dbReference type="Rhea" id="RHEA:42520"/>
        <dbReference type="Rhea" id="RHEA-COMP:10095"/>
        <dbReference type="Rhea" id="RHEA-COMP:10096"/>
        <dbReference type="ChEBI" id="CHEBI:65314"/>
        <dbReference type="ChEBI" id="CHEBI:65315"/>
        <dbReference type="EC" id="5.4.99.22"/>
    </reaction>
</comment>
<evidence type="ECO:0000256" key="4">
    <source>
        <dbReference type="ARBA" id="ARBA00023235"/>
    </source>
</evidence>
<evidence type="ECO:0000313" key="11">
    <source>
        <dbReference type="Proteomes" id="UP000242498"/>
    </source>
</evidence>
<dbReference type="Gene3D" id="3.30.70.1560">
    <property type="entry name" value="Alpha-L RNA-binding motif"/>
    <property type="match status" value="1"/>
</dbReference>
<dbReference type="PROSITE" id="PS01149">
    <property type="entry name" value="PSI_RSU"/>
    <property type="match status" value="1"/>
</dbReference>
<dbReference type="PANTHER" id="PTHR47683:SF3">
    <property type="entry name" value="RIBOSOMAL LARGE SUBUNIT PSEUDOURIDINE SYNTHASE B"/>
    <property type="match status" value="1"/>
</dbReference>
<evidence type="ECO:0000256" key="2">
    <source>
        <dbReference type="ARBA" id="ARBA00022552"/>
    </source>
</evidence>
<evidence type="ECO:0000256" key="3">
    <source>
        <dbReference type="ARBA" id="ARBA00022884"/>
    </source>
</evidence>
<dbReference type="EMBL" id="LT907782">
    <property type="protein sequence ID" value="SNX58942.1"/>
    <property type="molecule type" value="Genomic_DNA"/>
</dbReference>
<evidence type="ECO:0000256" key="7">
    <source>
        <dbReference type="PROSITE-ProRule" id="PRU00182"/>
    </source>
</evidence>
<feature type="domain" description="RNA-binding S4" evidence="9">
    <location>
        <begin position="37"/>
        <end position="94"/>
    </location>
</feature>
<dbReference type="Pfam" id="PF01479">
    <property type="entry name" value="S4"/>
    <property type="match status" value="1"/>
</dbReference>
<reference evidence="10 11" key="1">
    <citation type="submission" date="2017-08" db="EMBL/GenBank/DDBJ databases">
        <authorList>
            <person name="de Groot N.N."/>
        </authorList>
    </citation>
    <scope>NUCLEOTIDE SEQUENCE [LARGE SCALE GENOMIC DNA]</scope>
    <source>
        <strain evidence="10 11">Nm15</strain>
    </source>
</reference>
<name>A0A285BUP2_9PROT</name>